<keyword evidence="1" id="KW-0812">Transmembrane</keyword>
<dbReference type="Proteomes" id="UP001189122">
    <property type="component" value="Unassembled WGS sequence"/>
</dbReference>
<dbReference type="EMBL" id="CACRZD030000009">
    <property type="protein sequence ID" value="CAA6666050.1"/>
    <property type="molecule type" value="Genomic_DNA"/>
</dbReference>
<proteinExistence type="predicted"/>
<keyword evidence="1" id="KW-0472">Membrane</keyword>
<evidence type="ECO:0000313" key="2">
    <source>
        <dbReference type="EMBL" id="CAA2626752.1"/>
    </source>
</evidence>
<dbReference type="EMBL" id="LR743596">
    <property type="protein sequence ID" value="CAA2626752.1"/>
    <property type="molecule type" value="Genomic_DNA"/>
</dbReference>
<sequence length="166" mass="18193">MTMASFHATRRPIVMAMATPDAVCNRREILSATRGLTMAASLLRRPHRAPLEFCSSSNHAASKERIFSSILILILLRPITACISLAYMGWTAPKTTAERLPTRPCFHSGAFMARSLEKDGGGREPVEMISSDIPEAREARFDLGGLCRSPLLLVVEEGKSDSYPDS</sequence>
<keyword evidence="1" id="KW-1133">Transmembrane helix</keyword>
<evidence type="ECO:0000256" key="1">
    <source>
        <dbReference type="SAM" id="Phobius"/>
    </source>
</evidence>
<accession>A0A7I8J7M8</accession>
<feature type="transmembrane region" description="Helical" evidence="1">
    <location>
        <begin position="66"/>
        <end position="90"/>
    </location>
</feature>
<evidence type="ECO:0000313" key="3">
    <source>
        <dbReference type="Proteomes" id="UP001189122"/>
    </source>
</evidence>
<keyword evidence="3" id="KW-1185">Reference proteome</keyword>
<organism evidence="2">
    <name type="scientific">Spirodela intermedia</name>
    <name type="common">Intermediate duckweed</name>
    <dbReference type="NCBI Taxonomy" id="51605"/>
    <lineage>
        <taxon>Eukaryota</taxon>
        <taxon>Viridiplantae</taxon>
        <taxon>Streptophyta</taxon>
        <taxon>Embryophyta</taxon>
        <taxon>Tracheophyta</taxon>
        <taxon>Spermatophyta</taxon>
        <taxon>Magnoliopsida</taxon>
        <taxon>Liliopsida</taxon>
        <taxon>Araceae</taxon>
        <taxon>Lemnoideae</taxon>
        <taxon>Spirodela</taxon>
    </lineage>
</organism>
<gene>
    <name evidence="2" type="ORF">SI7747_09012439</name>
</gene>
<protein>
    <submittedName>
        <fullName evidence="2">Uncharacterized protein</fullName>
    </submittedName>
</protein>
<name>A0A7I8J7M8_SPIIN</name>
<reference evidence="2 3" key="1">
    <citation type="submission" date="2019-12" db="EMBL/GenBank/DDBJ databases">
        <authorList>
            <person name="Scholz U."/>
            <person name="Mascher M."/>
            <person name="Fiebig A."/>
        </authorList>
    </citation>
    <scope>NUCLEOTIDE SEQUENCE</scope>
</reference>
<dbReference type="AlphaFoldDB" id="A0A7I8J7M8"/>